<dbReference type="Pfam" id="PF07992">
    <property type="entry name" value="Pyr_redox_2"/>
    <property type="match status" value="1"/>
</dbReference>
<dbReference type="SUPFAM" id="SSF54862">
    <property type="entry name" value="4Fe-4S ferredoxins"/>
    <property type="match status" value="1"/>
</dbReference>
<dbReference type="AlphaFoldDB" id="A0A3A4R0J3"/>
<evidence type="ECO:0000313" key="5">
    <source>
        <dbReference type="EMBL" id="RJP57916.1"/>
    </source>
</evidence>
<dbReference type="Pfam" id="PF00037">
    <property type="entry name" value="Fer4"/>
    <property type="match status" value="1"/>
</dbReference>
<evidence type="ECO:0000313" key="6">
    <source>
        <dbReference type="Proteomes" id="UP000266426"/>
    </source>
</evidence>
<dbReference type="InterPro" id="IPR009051">
    <property type="entry name" value="Helical_ferredxn"/>
</dbReference>
<accession>A0A3A4R0J3</accession>
<dbReference type="Gene3D" id="1.10.1060.10">
    <property type="entry name" value="Alpha-helical ferredoxin"/>
    <property type="match status" value="1"/>
</dbReference>
<dbReference type="InterPro" id="IPR036188">
    <property type="entry name" value="FAD/NAD-bd_sf"/>
</dbReference>
<dbReference type="Gene3D" id="3.40.50.720">
    <property type="entry name" value="NAD(P)-binding Rossmann-like Domain"/>
    <property type="match status" value="1"/>
</dbReference>
<keyword evidence="1" id="KW-0479">Metal-binding</keyword>
<dbReference type="Gene3D" id="3.50.50.60">
    <property type="entry name" value="FAD/NAD(P)-binding domain"/>
    <property type="match status" value="1"/>
</dbReference>
<reference evidence="5 6" key="1">
    <citation type="journal article" date="2017" name="ISME J.">
        <title>Energy and carbon metabolisms in a deep terrestrial subsurface fluid microbial community.</title>
        <authorList>
            <person name="Momper L."/>
            <person name="Jungbluth S.P."/>
            <person name="Lee M.D."/>
            <person name="Amend J.P."/>
        </authorList>
    </citation>
    <scope>NUCLEOTIDE SEQUENCE [LARGE SCALE GENOMIC DNA]</scope>
    <source>
        <strain evidence="5">SURF_26</strain>
    </source>
</reference>
<feature type="domain" description="4Fe-4S ferredoxin-type" evidence="4">
    <location>
        <begin position="721"/>
        <end position="750"/>
    </location>
</feature>
<organism evidence="5 6">
    <name type="scientific">Candidatus Auribacter fodinae</name>
    <dbReference type="NCBI Taxonomy" id="2093366"/>
    <lineage>
        <taxon>Bacteria</taxon>
        <taxon>Pseudomonadati</taxon>
        <taxon>Candidatus Auribacterota</taxon>
        <taxon>Candidatus Auribacteria</taxon>
        <taxon>Candidatus Auribacterales</taxon>
        <taxon>Candidatus Auribacteraceae</taxon>
        <taxon>Candidatus Auribacter</taxon>
    </lineage>
</organism>
<proteinExistence type="predicted"/>
<dbReference type="SUPFAM" id="SSF46548">
    <property type="entry name" value="alpha-helical ferredoxin"/>
    <property type="match status" value="1"/>
</dbReference>
<sequence>MRLNAMKNMFEGIIKQAEQLLKENKNNEAIELLRCKESPNDAVLCSLLARAYFQRGDSKGDTYSAHFFAERAVHLGHEDNRVRSILALTSFRKEEYQQAVDIFSRYVNSSSPSATQFMYGMSLLYNHQAGEAVDWLKRAVKLDQHNEMYAKALKIAQEQRENGGKIVFAEVPEAGAQPDALSKKRGLADSPQDFYWLSKNIPCQEACPAHTNIPEYLRAIYDGDYEKAYLINLKDNVFPAILGRVCARPCESECRHGWDGLGTSVQICFSKRAGADLRQDKPVILNILYPPSGKKVSVIGAGVAGLTAARQLALYGHSVTVYEKHNRPGGMLNQGIPIFRLPREIIDREIDQIRQLGVEIKCNCAVGKDISLDTLINTSDAVVMSAGTVRPNILNLPGKDLSGIRHGLDFLLQVNEFDAREIGKNVVVIGGGFTAMDCARTAKRLGAESVKVCYRRSTKEMLVTPGEIEELEHESIPLDLMVTPCGYKGSNGKVTHVTFIKTKLGEPDASGRRKPVEIPGSEYDEPADTVLLATGQFPDTAWIGQSLSDKLVDDDQWLKSGKSVTTQVGKIFAAGDFATGARSLIDAIGHAKECARAVDAYLMNKKRIKDVARIVDATGTGRIREMDFVDYQQMPTIDLDKRSLTAEVETGFDKTLAVDETQRCYLCHYKYEIDSDICIYCDWCIKAKPRPNCIVKVKELIRDEHGRITGFVRAKEHEDTQLIWINQEDCIRCNACVDACPVDCISIQKVSLDTCRACDVDAELNKD</sequence>
<dbReference type="Proteomes" id="UP000266426">
    <property type="component" value="Unassembled WGS sequence"/>
</dbReference>
<keyword evidence="2" id="KW-0408">Iron</keyword>
<dbReference type="InterPro" id="IPR028261">
    <property type="entry name" value="DPD_II"/>
</dbReference>
<dbReference type="PROSITE" id="PS00198">
    <property type="entry name" value="4FE4S_FER_1"/>
    <property type="match status" value="1"/>
</dbReference>
<name>A0A3A4R0J3_9BACT</name>
<dbReference type="EMBL" id="QZJZ01000073">
    <property type="protein sequence ID" value="RJP57916.1"/>
    <property type="molecule type" value="Genomic_DNA"/>
</dbReference>
<dbReference type="Gene3D" id="1.25.40.10">
    <property type="entry name" value="Tetratricopeptide repeat domain"/>
    <property type="match status" value="1"/>
</dbReference>
<evidence type="ECO:0000259" key="4">
    <source>
        <dbReference type="PROSITE" id="PS51379"/>
    </source>
</evidence>
<protein>
    <submittedName>
        <fullName evidence="5">FAD-dependent oxidoreductase</fullName>
    </submittedName>
</protein>
<dbReference type="InterPro" id="IPR017896">
    <property type="entry name" value="4Fe4S_Fe-S-bd"/>
</dbReference>
<dbReference type="PROSITE" id="PS51379">
    <property type="entry name" value="4FE4S_FER_2"/>
    <property type="match status" value="2"/>
</dbReference>
<dbReference type="SUPFAM" id="SSF51971">
    <property type="entry name" value="Nucleotide-binding domain"/>
    <property type="match status" value="2"/>
</dbReference>
<dbReference type="InterPro" id="IPR017900">
    <property type="entry name" value="4Fe4S_Fe_S_CS"/>
</dbReference>
<evidence type="ECO:0000256" key="3">
    <source>
        <dbReference type="ARBA" id="ARBA00023014"/>
    </source>
</evidence>
<dbReference type="GO" id="GO:0016491">
    <property type="term" value="F:oxidoreductase activity"/>
    <property type="evidence" value="ECO:0007669"/>
    <property type="project" value="InterPro"/>
</dbReference>
<dbReference type="PRINTS" id="PR00419">
    <property type="entry name" value="ADXRDTASE"/>
</dbReference>
<dbReference type="PANTHER" id="PTHR42783">
    <property type="entry name" value="GLUTAMATE SYNTHASE [NADPH] SMALL CHAIN"/>
    <property type="match status" value="1"/>
</dbReference>
<keyword evidence="3" id="KW-0411">Iron-sulfur</keyword>
<dbReference type="PANTHER" id="PTHR42783:SF3">
    <property type="entry name" value="GLUTAMATE SYNTHASE [NADPH] SMALL CHAIN-RELATED"/>
    <property type="match status" value="1"/>
</dbReference>
<dbReference type="InterPro" id="IPR011990">
    <property type="entry name" value="TPR-like_helical_dom_sf"/>
</dbReference>
<evidence type="ECO:0000256" key="1">
    <source>
        <dbReference type="ARBA" id="ARBA00022723"/>
    </source>
</evidence>
<comment type="caution">
    <text evidence="5">The sequence shown here is derived from an EMBL/GenBank/DDBJ whole genome shotgun (WGS) entry which is preliminary data.</text>
</comment>
<dbReference type="GO" id="GO:0051536">
    <property type="term" value="F:iron-sulfur cluster binding"/>
    <property type="evidence" value="ECO:0007669"/>
    <property type="project" value="UniProtKB-KW"/>
</dbReference>
<dbReference type="Gene3D" id="3.30.70.20">
    <property type="match status" value="1"/>
</dbReference>
<gene>
    <name evidence="5" type="ORF">C4541_09250</name>
</gene>
<feature type="domain" description="4Fe-4S ferredoxin-type" evidence="4">
    <location>
        <begin position="669"/>
        <end position="699"/>
    </location>
</feature>
<dbReference type="Pfam" id="PF14691">
    <property type="entry name" value="Fer4_20"/>
    <property type="match status" value="1"/>
</dbReference>
<dbReference type="InterPro" id="IPR023753">
    <property type="entry name" value="FAD/NAD-binding_dom"/>
</dbReference>
<dbReference type="GO" id="GO:0046872">
    <property type="term" value="F:metal ion binding"/>
    <property type="evidence" value="ECO:0007669"/>
    <property type="project" value="UniProtKB-KW"/>
</dbReference>
<evidence type="ECO:0000256" key="2">
    <source>
        <dbReference type="ARBA" id="ARBA00023004"/>
    </source>
</evidence>
<dbReference type="SUPFAM" id="SSF48452">
    <property type="entry name" value="TPR-like"/>
    <property type="match status" value="1"/>
</dbReference>